<gene>
    <name evidence="1" type="ORF">AOZ06_50840</name>
</gene>
<proteinExistence type="predicted"/>
<dbReference type="Gene3D" id="2.120.10.30">
    <property type="entry name" value="TolB, C-terminal domain"/>
    <property type="match status" value="1"/>
</dbReference>
<evidence type="ECO:0000313" key="1">
    <source>
        <dbReference type="EMBL" id="ALG14075.1"/>
    </source>
</evidence>
<dbReference type="SUPFAM" id="SSF69304">
    <property type="entry name" value="Tricorn protease N-terminal domain"/>
    <property type="match status" value="1"/>
</dbReference>
<dbReference type="OrthoDB" id="9808778at2"/>
<organism evidence="1 2">
    <name type="scientific">Kibdelosporangium phytohabitans</name>
    <dbReference type="NCBI Taxonomy" id="860235"/>
    <lineage>
        <taxon>Bacteria</taxon>
        <taxon>Bacillati</taxon>
        <taxon>Actinomycetota</taxon>
        <taxon>Actinomycetes</taxon>
        <taxon>Pseudonocardiales</taxon>
        <taxon>Pseudonocardiaceae</taxon>
        <taxon>Kibdelosporangium</taxon>
    </lineage>
</organism>
<dbReference type="AlphaFoldDB" id="A0A0N9ICF2"/>
<dbReference type="RefSeq" id="WP_054295947.1">
    <property type="nucleotide sequence ID" value="NZ_CP012752.1"/>
</dbReference>
<name>A0A0N9ICF2_9PSEU</name>
<reference evidence="1 2" key="1">
    <citation type="submission" date="2015-07" db="EMBL/GenBank/DDBJ databases">
        <title>Genome sequencing of Kibdelosporangium phytohabitans.</title>
        <authorList>
            <person name="Qin S."/>
            <person name="Xing K."/>
        </authorList>
    </citation>
    <scope>NUCLEOTIDE SEQUENCE [LARGE SCALE GENOMIC DNA]</scope>
    <source>
        <strain evidence="1 2">KLBMP1111</strain>
    </source>
</reference>
<dbReference type="EMBL" id="CP012752">
    <property type="protein sequence ID" value="ALG14075.1"/>
    <property type="molecule type" value="Genomic_DNA"/>
</dbReference>
<protein>
    <recommendedName>
        <fullName evidence="3">TolB</fullName>
    </recommendedName>
</protein>
<dbReference type="InterPro" id="IPR011042">
    <property type="entry name" value="6-blade_b-propeller_TolB-like"/>
</dbReference>
<accession>A0A0N9ICF2</accession>
<dbReference type="InterPro" id="IPR011659">
    <property type="entry name" value="WD40"/>
</dbReference>
<evidence type="ECO:0008006" key="3">
    <source>
        <dbReference type="Google" id="ProtNLM"/>
    </source>
</evidence>
<dbReference type="Pfam" id="PF07676">
    <property type="entry name" value="PD40"/>
    <property type="match status" value="1"/>
</dbReference>
<evidence type="ECO:0000313" key="2">
    <source>
        <dbReference type="Proteomes" id="UP000063699"/>
    </source>
</evidence>
<keyword evidence="2" id="KW-1185">Reference proteome</keyword>
<dbReference type="KEGG" id="kphy:AOZ06_50840"/>
<dbReference type="Proteomes" id="UP000063699">
    <property type="component" value="Chromosome"/>
</dbReference>
<dbReference type="STRING" id="860235.AOZ06_50840"/>
<sequence>MKVWLSGHRVLVGVVAIVLLVLGGGGYVAWTAVHQPAVSEDAPAPNAGDVVFIDLDGGQDRVTTLEPDGRRATSSLRCQRFYRAAGTSVCLRLAGPGPTYEAAVLKADNSVLKTIPLPGIPSRARVSASGNIVAWTSFVTGDSYTVPGGFSTRAGFFDLRTGEVTESIEHFEATVNNRPMKAADVNYWGITVAADDTTFYATLASGGLNWLVKGDLKAKTVRSVRQNAECPSLSPDGTRVAYKKRPTPLDKWSLVVLDLRTNKETTLPETSGIDDQATWLDANTLAFGLVKGGARTAVYYVPADGSAPARAEIHNAASPVSVK</sequence>